<reference evidence="3" key="1">
    <citation type="submission" date="2018-05" db="EMBL/GenBank/DDBJ databases">
        <authorList>
            <person name="Lanie J.A."/>
            <person name="Ng W.-L."/>
            <person name="Kazmierczak K.M."/>
            <person name="Andrzejewski T.M."/>
            <person name="Davidsen T.M."/>
            <person name="Wayne K.J."/>
            <person name="Tettelin H."/>
            <person name="Glass J.I."/>
            <person name="Rusch D."/>
            <person name="Podicherti R."/>
            <person name="Tsui H.-C.T."/>
            <person name="Winkler M.E."/>
        </authorList>
    </citation>
    <scope>NUCLEOTIDE SEQUENCE</scope>
</reference>
<gene>
    <name evidence="3" type="ORF">METZ01_LOCUS358401</name>
</gene>
<protein>
    <submittedName>
        <fullName evidence="3">Uncharacterized protein</fullName>
    </submittedName>
</protein>
<evidence type="ECO:0000256" key="2">
    <source>
        <dbReference type="SAM" id="Phobius"/>
    </source>
</evidence>
<keyword evidence="2" id="KW-0812">Transmembrane</keyword>
<dbReference type="EMBL" id="UINC01126823">
    <property type="protein sequence ID" value="SVD05547.1"/>
    <property type="molecule type" value="Genomic_DNA"/>
</dbReference>
<feature type="transmembrane region" description="Helical" evidence="2">
    <location>
        <begin position="20"/>
        <end position="37"/>
    </location>
</feature>
<sequence>MKRGRIEMNTDVIKTLTELGSTAFVELLLAVVIWKLAPKLVEQFQKQLDQQREDYGKQLESLQLTFNKAVDDIEESLQKLEQDNERSAKQGERLINLFVSQTAGDDAKKAHVLTKRIVDIDDSESNEDYS</sequence>
<proteinExistence type="predicted"/>
<keyword evidence="1" id="KW-0175">Coiled coil</keyword>
<accession>A0A382S8M5</accession>
<dbReference type="AlphaFoldDB" id="A0A382S8M5"/>
<feature type="coiled-coil region" evidence="1">
    <location>
        <begin position="45"/>
        <end position="97"/>
    </location>
</feature>
<evidence type="ECO:0000313" key="3">
    <source>
        <dbReference type="EMBL" id="SVD05547.1"/>
    </source>
</evidence>
<organism evidence="3">
    <name type="scientific">marine metagenome</name>
    <dbReference type="NCBI Taxonomy" id="408172"/>
    <lineage>
        <taxon>unclassified sequences</taxon>
        <taxon>metagenomes</taxon>
        <taxon>ecological metagenomes</taxon>
    </lineage>
</organism>
<name>A0A382S8M5_9ZZZZ</name>
<evidence type="ECO:0000256" key="1">
    <source>
        <dbReference type="SAM" id="Coils"/>
    </source>
</evidence>
<keyword evidence="2" id="KW-1133">Transmembrane helix</keyword>
<keyword evidence="2" id="KW-0472">Membrane</keyword>